<gene>
    <name evidence="3" type="ORF">N8I74_11565</name>
</gene>
<keyword evidence="1" id="KW-0812">Transmembrane</keyword>
<keyword evidence="4" id="KW-1185">Reference proteome</keyword>
<keyword evidence="1" id="KW-0472">Membrane</keyword>
<evidence type="ECO:0000256" key="1">
    <source>
        <dbReference type="SAM" id="Phobius"/>
    </source>
</evidence>
<dbReference type="Proteomes" id="UP001061302">
    <property type="component" value="Chromosome"/>
</dbReference>
<protein>
    <submittedName>
        <fullName evidence="3">DUF2062 domain-containing protein</fullName>
    </submittedName>
</protein>
<evidence type="ECO:0000313" key="3">
    <source>
        <dbReference type="EMBL" id="UXY13959.1"/>
    </source>
</evidence>
<evidence type="ECO:0000259" key="2">
    <source>
        <dbReference type="Pfam" id="PF09835"/>
    </source>
</evidence>
<name>A0ABY6DHZ0_9NEIS</name>
<dbReference type="RefSeq" id="WP_263123257.1">
    <property type="nucleotide sequence ID" value="NZ_CP106753.1"/>
</dbReference>
<feature type="domain" description="DUF2062" evidence="2">
    <location>
        <begin position="23"/>
        <end position="169"/>
    </location>
</feature>
<dbReference type="PANTHER" id="PTHR40547:SF1">
    <property type="entry name" value="SLL0298 PROTEIN"/>
    <property type="match status" value="1"/>
</dbReference>
<sequence length="189" mass="20700">MPRKFLRNVLPSQEKLHQNTFLRRYAHHFIHPNLWHLNRHSVAGGVAVGAVGGMIPGPLQVITASLLALGFRVNLPVAVFTTFYTNPLTIGPLYWVAVKLGGAVTGNAGGTAVPPMPSWSGRTLIEWSLAMCDWMLSLGVPLLVGLPLLTALLALAGYCAVRLFWRLHVLWSLRRRARRHRCLGQGAAG</sequence>
<feature type="transmembrane region" description="Helical" evidence="1">
    <location>
        <begin position="150"/>
        <end position="171"/>
    </location>
</feature>
<accession>A0ABY6DHZ0</accession>
<dbReference type="InterPro" id="IPR018639">
    <property type="entry name" value="DUF2062"/>
</dbReference>
<evidence type="ECO:0000313" key="4">
    <source>
        <dbReference type="Proteomes" id="UP001061302"/>
    </source>
</evidence>
<dbReference type="PANTHER" id="PTHR40547">
    <property type="entry name" value="SLL0298 PROTEIN"/>
    <property type="match status" value="1"/>
</dbReference>
<dbReference type="Pfam" id="PF09835">
    <property type="entry name" value="DUF2062"/>
    <property type="match status" value="1"/>
</dbReference>
<keyword evidence="1" id="KW-1133">Transmembrane helix</keyword>
<proteinExistence type="predicted"/>
<reference evidence="3" key="1">
    <citation type="submission" date="2022-10" db="EMBL/GenBank/DDBJ databases">
        <title>Chitiniphilus purpureus sp. nov., a novel chitin-degrading bacterium isolated from crawfish pond sediment.</title>
        <authorList>
            <person name="Li K."/>
        </authorList>
    </citation>
    <scope>NUCLEOTIDE SEQUENCE</scope>
    <source>
        <strain evidence="3">CD1</strain>
    </source>
</reference>
<dbReference type="EMBL" id="CP106753">
    <property type="protein sequence ID" value="UXY13959.1"/>
    <property type="molecule type" value="Genomic_DNA"/>
</dbReference>
<organism evidence="3 4">
    <name type="scientific">Chitiniphilus purpureus</name>
    <dbReference type="NCBI Taxonomy" id="2981137"/>
    <lineage>
        <taxon>Bacteria</taxon>
        <taxon>Pseudomonadati</taxon>
        <taxon>Pseudomonadota</taxon>
        <taxon>Betaproteobacteria</taxon>
        <taxon>Neisseriales</taxon>
        <taxon>Chitinibacteraceae</taxon>
        <taxon>Chitiniphilus</taxon>
    </lineage>
</organism>